<reference evidence="1 2" key="1">
    <citation type="submission" date="2011-08" db="EMBL/GenBank/DDBJ databases">
        <authorList>
            <person name="Weinstock G."/>
            <person name="Sodergren E."/>
            <person name="Clifton S."/>
            <person name="Fulton L."/>
            <person name="Fulton B."/>
            <person name="Courtney L."/>
            <person name="Fronick C."/>
            <person name="Harrison M."/>
            <person name="Strong C."/>
            <person name="Farmer C."/>
            <person name="Delahaunty K."/>
            <person name="Markovic C."/>
            <person name="Hall O."/>
            <person name="Minx P."/>
            <person name="Tomlinson C."/>
            <person name="Mitreva M."/>
            <person name="Hou S."/>
            <person name="Chen J."/>
            <person name="Wollam A."/>
            <person name="Pepin K.H."/>
            <person name="Johnson M."/>
            <person name="Bhonagiri V."/>
            <person name="Zhang X."/>
            <person name="Suruliraj S."/>
            <person name="Warren W."/>
            <person name="Chinwalla A."/>
            <person name="Mardis E.R."/>
            <person name="Wilson R.K."/>
        </authorList>
    </citation>
    <scope>NUCLEOTIDE SEQUENCE [LARGE SCALE GENOMIC DNA]</scope>
    <source>
        <strain evidence="1 2">F0432</strain>
    </source>
</reference>
<evidence type="ECO:0000313" key="2">
    <source>
        <dbReference type="Proteomes" id="UP000004750"/>
    </source>
</evidence>
<feature type="non-terminal residue" evidence="1">
    <location>
        <position position="1"/>
    </location>
</feature>
<sequence length="83" mass="9764">ALEKTESGSNSSHYERLIFDGLSFRDIIQPENAPPSFLRLGQDDYGDIYNICRPMPLAEWLPLARRYHLCRSLYGYATWYDWC</sequence>
<comment type="caution">
    <text evidence="1">The sequence shown here is derived from an EMBL/GenBank/DDBJ whole genome shotgun (WGS) entry which is preliminary data.</text>
</comment>
<dbReference type="Proteomes" id="UP000004750">
    <property type="component" value="Unassembled WGS sequence"/>
</dbReference>
<proteinExistence type="predicted"/>
<evidence type="ECO:0000313" key="1">
    <source>
        <dbReference type="EMBL" id="EHM49943.1"/>
    </source>
</evidence>
<accession>G9ZJE9</accession>
<dbReference type="AlphaFoldDB" id="G9ZJE9"/>
<feature type="non-terminal residue" evidence="1">
    <location>
        <position position="83"/>
    </location>
</feature>
<organism evidence="1 2">
    <name type="scientific">Cardiobacterium valvarum F0432</name>
    <dbReference type="NCBI Taxonomy" id="797473"/>
    <lineage>
        <taxon>Bacteria</taxon>
        <taxon>Pseudomonadati</taxon>
        <taxon>Pseudomonadota</taxon>
        <taxon>Gammaproteobacteria</taxon>
        <taxon>Cardiobacteriales</taxon>
        <taxon>Cardiobacteriaceae</taxon>
        <taxon>Cardiobacterium</taxon>
    </lineage>
</organism>
<protein>
    <submittedName>
        <fullName evidence="1">Uncharacterized protein</fullName>
    </submittedName>
</protein>
<dbReference type="HOGENOM" id="CLU_2547728_0_0_6"/>
<name>G9ZJE9_9GAMM</name>
<gene>
    <name evidence="1" type="ORF">HMPREF9080_02918</name>
</gene>
<dbReference type="RefSeq" id="WP_006986902.1">
    <property type="nucleotide sequence ID" value="NZ_JH417969.1"/>
</dbReference>
<dbReference type="EMBL" id="AGCM01000188">
    <property type="protein sequence ID" value="EHM49943.1"/>
    <property type="molecule type" value="Genomic_DNA"/>
</dbReference>